<evidence type="ECO:0000313" key="1">
    <source>
        <dbReference type="EMBL" id="MBE9039312.1"/>
    </source>
</evidence>
<name>A0A928VS79_9CYAN</name>
<comment type="caution">
    <text evidence="1">The sequence shown here is derived from an EMBL/GenBank/DDBJ whole genome shotgun (WGS) entry which is preliminary data.</text>
</comment>
<dbReference type="AlphaFoldDB" id="A0A928VS79"/>
<reference evidence="1" key="1">
    <citation type="submission" date="2020-10" db="EMBL/GenBank/DDBJ databases">
        <authorList>
            <person name="Castelo-Branco R."/>
            <person name="Eusebio N."/>
            <person name="Adriana R."/>
            <person name="Vieira A."/>
            <person name="Brugerolle De Fraissinette N."/>
            <person name="Rezende De Castro R."/>
            <person name="Schneider M.P."/>
            <person name="Vasconcelos V."/>
            <person name="Leao P.N."/>
        </authorList>
    </citation>
    <scope>NUCLEOTIDE SEQUENCE</scope>
    <source>
        <strain evidence="1">LEGE 11467</strain>
    </source>
</reference>
<proteinExistence type="predicted"/>
<protein>
    <submittedName>
        <fullName evidence="1">Uncharacterized protein</fullName>
    </submittedName>
</protein>
<organism evidence="1 2">
    <name type="scientific">Zarconia navalis LEGE 11467</name>
    <dbReference type="NCBI Taxonomy" id="1828826"/>
    <lineage>
        <taxon>Bacteria</taxon>
        <taxon>Bacillati</taxon>
        <taxon>Cyanobacteriota</taxon>
        <taxon>Cyanophyceae</taxon>
        <taxon>Oscillatoriophycideae</taxon>
        <taxon>Oscillatoriales</taxon>
        <taxon>Oscillatoriales incertae sedis</taxon>
        <taxon>Zarconia</taxon>
        <taxon>Zarconia navalis</taxon>
    </lineage>
</organism>
<gene>
    <name evidence="1" type="ORF">IQ235_00695</name>
</gene>
<dbReference type="EMBL" id="JADEXN010000005">
    <property type="protein sequence ID" value="MBE9039312.1"/>
    <property type="molecule type" value="Genomic_DNA"/>
</dbReference>
<sequence>MLRLMWAAVEATSPRDLLNLSDPMLVKRLLQHVDRNILLSGEEVCALNNYLGSKVSLIRDIADSRLH</sequence>
<accession>A0A928VS79</accession>
<keyword evidence="2" id="KW-1185">Reference proteome</keyword>
<dbReference type="Proteomes" id="UP000621799">
    <property type="component" value="Unassembled WGS sequence"/>
</dbReference>
<evidence type="ECO:0000313" key="2">
    <source>
        <dbReference type="Proteomes" id="UP000621799"/>
    </source>
</evidence>